<feature type="DNA-binding region" description="HMG box" evidence="4">
    <location>
        <begin position="260"/>
        <end position="328"/>
    </location>
</feature>
<keyword evidence="8" id="KW-1185">Reference proteome</keyword>
<dbReference type="PANTHER" id="PTHR46318">
    <property type="entry name" value="UPSTREAM BINDING TRANSCRIPTION FACTOR"/>
    <property type="match status" value="1"/>
</dbReference>
<accession>A0A1V9XH88</accession>
<evidence type="ECO:0000256" key="1">
    <source>
        <dbReference type="ARBA" id="ARBA00004123"/>
    </source>
</evidence>
<sequence>MEQALLLELRKNRVQPAPAAAGPAVAQSPAAAVGATVLSAPTMEARLDWSHIAFGKYSAIDCRSKWAELSQKVRQFRTLTELLADTQDLIKTSTSGMFTPIATPVRDRETRKPAKHPELPKKPLTPYMRQLWNMKNWPRPASPAPAATSSPPAASPADTNYVQNVITINLPMSAAPETSFVRFRCVVLPNSPIVAEMPPICFLPVPISIFPVCALLSIMRHGLPSRTWKLRFLGSDSQRTIPSACSRFQLLGCFACVESARRRLFVVVFGIVDKLKVVKERYPDMSHTEASKQITDKWHTLSDEKKQLLKTQFDLDMVDYQKKLERFFLDHPEANPNKSAAATAAAVAALNAAASNAPSAPAKSIPPKDEELAKPLPPMDLKTIEDRIREQVKANLDRISSASAPPADKPPNNGYALFARICQADLESLSLTVKEMMSEMVKRWQMLTDDHRKQLNESAKVIRTAYDAKFGHLNQNRANADKDGTVLVNPVPVPEGKKPRKTVQSIPIPTDKPTTEKHDPANDEITPLELYKKEKFARLKEDYPDKPDHELNHEDRLVWRERAKMVNEERREKDNPKGKEKDAKDRSKKTPRLPKRKPLPGEPKRPPMNDAHRTQTQLAHLVGLLLEEPIKFILSYLFTHIMSGYSVYTNEVMQRLRDTNQPKVLISVVAKQWTALPADQKAEYKAKAAGLNRAYKEQVASFLKTLSPEQVAEYKAHLEATSKRRGRRDQSRSDRRGLSEDSEDVEDEVVLSRDADEESQSESDMELRHSSAADCTSSEDESDGPDAKAPTAVAGTAPTPIEEAPSASGHSDGARKRKRRPGGVCRRGEGKQQFVG</sequence>
<evidence type="ECO:0000259" key="6">
    <source>
        <dbReference type="PROSITE" id="PS50118"/>
    </source>
</evidence>
<keyword evidence="3 4" id="KW-0539">Nucleus</keyword>
<dbReference type="GO" id="GO:0005634">
    <property type="term" value="C:nucleus"/>
    <property type="evidence" value="ECO:0007669"/>
    <property type="project" value="UniProtKB-SubCell"/>
</dbReference>
<dbReference type="SMART" id="SM00398">
    <property type="entry name" value="HMG"/>
    <property type="match status" value="3"/>
</dbReference>
<feature type="compositionally biased region" description="Basic residues" evidence="5">
    <location>
        <begin position="586"/>
        <end position="598"/>
    </location>
</feature>
<dbReference type="PROSITE" id="PS50118">
    <property type="entry name" value="HMG_BOX_2"/>
    <property type="match status" value="1"/>
</dbReference>
<name>A0A1V9XH88_9ACAR</name>
<dbReference type="InterPro" id="IPR036910">
    <property type="entry name" value="HMG_box_dom_sf"/>
</dbReference>
<organism evidence="7 8">
    <name type="scientific">Tropilaelaps mercedesae</name>
    <dbReference type="NCBI Taxonomy" id="418985"/>
    <lineage>
        <taxon>Eukaryota</taxon>
        <taxon>Metazoa</taxon>
        <taxon>Ecdysozoa</taxon>
        <taxon>Arthropoda</taxon>
        <taxon>Chelicerata</taxon>
        <taxon>Arachnida</taxon>
        <taxon>Acari</taxon>
        <taxon>Parasitiformes</taxon>
        <taxon>Mesostigmata</taxon>
        <taxon>Gamasina</taxon>
        <taxon>Dermanyssoidea</taxon>
        <taxon>Laelapidae</taxon>
        <taxon>Tropilaelaps</taxon>
    </lineage>
</organism>
<dbReference type="InParanoid" id="A0A1V9XH88"/>
<feature type="region of interest" description="Disordered" evidence="5">
    <location>
        <begin position="718"/>
        <end position="836"/>
    </location>
</feature>
<feature type="compositionally biased region" description="Acidic residues" evidence="5">
    <location>
        <begin position="740"/>
        <end position="764"/>
    </location>
</feature>
<dbReference type="EMBL" id="MNPL01011060">
    <property type="protein sequence ID" value="OQR72791.1"/>
    <property type="molecule type" value="Genomic_DNA"/>
</dbReference>
<dbReference type="PANTHER" id="PTHR46318:SF3">
    <property type="entry name" value="UPSTREAM BINDING TRANSCRIPTION FACTOR"/>
    <property type="match status" value="1"/>
</dbReference>
<dbReference type="OrthoDB" id="498543at2759"/>
<feature type="region of interest" description="Disordered" evidence="5">
    <location>
        <begin position="357"/>
        <end position="376"/>
    </location>
</feature>
<dbReference type="STRING" id="418985.A0A1V9XH88"/>
<evidence type="ECO:0000313" key="8">
    <source>
        <dbReference type="Proteomes" id="UP000192247"/>
    </source>
</evidence>
<comment type="subcellular location">
    <subcellularLocation>
        <location evidence="1">Nucleus</location>
    </subcellularLocation>
</comment>
<dbReference type="InterPro" id="IPR009071">
    <property type="entry name" value="HMG_box_dom"/>
</dbReference>
<feature type="region of interest" description="Disordered" evidence="5">
    <location>
        <begin position="567"/>
        <end position="612"/>
    </location>
</feature>
<dbReference type="GO" id="GO:0003677">
    <property type="term" value="F:DNA binding"/>
    <property type="evidence" value="ECO:0007669"/>
    <property type="project" value="UniProtKB-UniRule"/>
</dbReference>
<dbReference type="InterPro" id="IPR051762">
    <property type="entry name" value="UBF1"/>
</dbReference>
<protein>
    <submittedName>
        <fullName evidence="7">Nucleolar transcription factor 1-like</fullName>
    </submittedName>
</protein>
<feature type="compositionally biased region" description="Basic and acidic residues" evidence="5">
    <location>
        <begin position="718"/>
        <end position="739"/>
    </location>
</feature>
<evidence type="ECO:0000256" key="5">
    <source>
        <dbReference type="SAM" id="MobiDB-lite"/>
    </source>
</evidence>
<evidence type="ECO:0000313" key="7">
    <source>
        <dbReference type="EMBL" id="OQR72791.1"/>
    </source>
</evidence>
<evidence type="ECO:0000256" key="4">
    <source>
        <dbReference type="PROSITE-ProRule" id="PRU00267"/>
    </source>
</evidence>
<feature type="compositionally biased region" description="Basic and acidic residues" evidence="5">
    <location>
        <begin position="602"/>
        <end position="612"/>
    </location>
</feature>
<reference evidence="7 8" key="1">
    <citation type="journal article" date="2017" name="Gigascience">
        <title>Draft genome of the honey bee ectoparasitic mite, Tropilaelaps mercedesae, is shaped by the parasitic life history.</title>
        <authorList>
            <person name="Dong X."/>
            <person name="Armstrong S.D."/>
            <person name="Xia D."/>
            <person name="Makepeace B.L."/>
            <person name="Darby A.C."/>
            <person name="Kadowaki T."/>
        </authorList>
    </citation>
    <scope>NUCLEOTIDE SEQUENCE [LARGE SCALE GENOMIC DNA]</scope>
    <source>
        <strain evidence="7">Wuxi-XJTLU</strain>
    </source>
</reference>
<dbReference type="AlphaFoldDB" id="A0A1V9XH88"/>
<keyword evidence="2 4" id="KW-0238">DNA-binding</keyword>
<proteinExistence type="predicted"/>
<feature type="compositionally biased region" description="Low complexity" evidence="5">
    <location>
        <begin position="787"/>
        <end position="800"/>
    </location>
</feature>
<gene>
    <name evidence="7" type="ORF">BIW11_03709</name>
</gene>
<evidence type="ECO:0000256" key="2">
    <source>
        <dbReference type="ARBA" id="ARBA00023125"/>
    </source>
</evidence>
<feature type="domain" description="HMG box" evidence="6">
    <location>
        <begin position="260"/>
        <end position="328"/>
    </location>
</feature>
<dbReference type="Proteomes" id="UP000192247">
    <property type="component" value="Unassembled WGS sequence"/>
</dbReference>
<feature type="region of interest" description="Disordered" evidence="5">
    <location>
        <begin position="484"/>
        <end position="529"/>
    </location>
</feature>
<dbReference type="SUPFAM" id="SSF47095">
    <property type="entry name" value="HMG-box"/>
    <property type="match status" value="3"/>
</dbReference>
<dbReference type="Gene3D" id="1.10.30.10">
    <property type="entry name" value="High mobility group box domain"/>
    <property type="match status" value="3"/>
</dbReference>
<evidence type="ECO:0000256" key="3">
    <source>
        <dbReference type="ARBA" id="ARBA00023242"/>
    </source>
</evidence>
<feature type="compositionally biased region" description="Basic and acidic residues" evidence="5">
    <location>
        <begin position="567"/>
        <end position="585"/>
    </location>
</feature>
<comment type="caution">
    <text evidence="7">The sequence shown here is derived from an EMBL/GenBank/DDBJ whole genome shotgun (WGS) entry which is preliminary data.</text>
</comment>